<dbReference type="EMBL" id="QZWZ01000024">
    <property type="protein sequence ID" value="RJT32814.1"/>
    <property type="molecule type" value="Genomic_DNA"/>
</dbReference>
<name>A0A3A5KCJ5_9HYPH</name>
<evidence type="ECO:0000313" key="2">
    <source>
        <dbReference type="Proteomes" id="UP000272706"/>
    </source>
</evidence>
<protein>
    <submittedName>
        <fullName evidence="1">Uncharacterized protein</fullName>
    </submittedName>
</protein>
<proteinExistence type="predicted"/>
<reference evidence="1 2" key="1">
    <citation type="submission" date="2018-09" db="EMBL/GenBank/DDBJ databases">
        <title>Mesorhizobium carmichaelinearum sp. nov. isolated from Carmichaelinea spp. root nodules in New Zealand.</title>
        <authorList>
            <person name="De Meyer S.E."/>
        </authorList>
    </citation>
    <scope>NUCLEOTIDE SEQUENCE [LARGE SCALE GENOMIC DNA]</scope>
    <source>
        <strain evidence="1 2">ICMP19557</strain>
    </source>
</reference>
<gene>
    <name evidence="1" type="ORF">D3227_25800</name>
</gene>
<accession>A0A3A5KCJ5</accession>
<keyword evidence="2" id="KW-1185">Reference proteome</keyword>
<organism evidence="1 2">
    <name type="scientific">Mesorhizobium waimense</name>
    <dbReference type="NCBI Taxonomy" id="1300307"/>
    <lineage>
        <taxon>Bacteria</taxon>
        <taxon>Pseudomonadati</taxon>
        <taxon>Pseudomonadota</taxon>
        <taxon>Alphaproteobacteria</taxon>
        <taxon>Hyphomicrobiales</taxon>
        <taxon>Phyllobacteriaceae</taxon>
        <taxon>Mesorhizobium</taxon>
    </lineage>
</organism>
<comment type="caution">
    <text evidence="1">The sequence shown here is derived from an EMBL/GenBank/DDBJ whole genome shotgun (WGS) entry which is preliminary data.</text>
</comment>
<dbReference type="AlphaFoldDB" id="A0A3A5KCJ5"/>
<evidence type="ECO:0000313" key="1">
    <source>
        <dbReference type="EMBL" id="RJT32814.1"/>
    </source>
</evidence>
<dbReference type="Proteomes" id="UP000272706">
    <property type="component" value="Unassembled WGS sequence"/>
</dbReference>
<sequence>MFTRIAVCQRLASEEIASQMSLFRMLIEKTCNDFRNVVCIHAIGEAERSDVLDLGNTNRIHYPEMI</sequence>